<sequence>MSVHFEERSGVVPCETPWGSWYQTMEEVFIEVDVPHGTSEDKCLIRIILMKTNREAGNCWSSLLEGEYCANAWVQDQMQRKLTLERFQRENPGFDFSGAEISGNFAGGERNRSNKLMASEKVSELKPKNLVRESRSFTSSSLSLALSFGLLDFIDKHLSHLFFLELQIHKELLPLGFVCVLKTIIAFGQEATCYHISGQLGCGAGSSRLVEDSRGGSTDSAQRIPPGVIEHL</sequence>
<protein>
    <submittedName>
        <fullName evidence="2">NudC domain-containing protein 2</fullName>
    </submittedName>
</protein>
<dbReference type="Gene3D" id="1.20.5.740">
    <property type="entry name" value="Single helix bin"/>
    <property type="match status" value="1"/>
</dbReference>
<organism evidence="2 3">
    <name type="scientific">Liparis tanakae</name>
    <name type="common">Tanaka's snailfish</name>
    <dbReference type="NCBI Taxonomy" id="230148"/>
    <lineage>
        <taxon>Eukaryota</taxon>
        <taxon>Metazoa</taxon>
        <taxon>Chordata</taxon>
        <taxon>Craniata</taxon>
        <taxon>Vertebrata</taxon>
        <taxon>Euteleostomi</taxon>
        <taxon>Actinopterygii</taxon>
        <taxon>Neopterygii</taxon>
        <taxon>Teleostei</taxon>
        <taxon>Neoteleostei</taxon>
        <taxon>Acanthomorphata</taxon>
        <taxon>Eupercaria</taxon>
        <taxon>Perciformes</taxon>
        <taxon>Cottioidei</taxon>
        <taxon>Cottales</taxon>
        <taxon>Liparidae</taxon>
        <taxon>Liparis</taxon>
    </lineage>
</organism>
<dbReference type="PANTHER" id="PTHR12356">
    <property type="entry name" value="NUCLEAR MOVEMENT PROTEIN NUDC"/>
    <property type="match status" value="1"/>
</dbReference>
<feature type="region of interest" description="Disordered" evidence="1">
    <location>
        <begin position="213"/>
        <end position="232"/>
    </location>
</feature>
<dbReference type="GO" id="GO:0005737">
    <property type="term" value="C:cytoplasm"/>
    <property type="evidence" value="ECO:0007669"/>
    <property type="project" value="TreeGrafter"/>
</dbReference>
<dbReference type="Proteomes" id="UP000314294">
    <property type="component" value="Unassembled WGS sequence"/>
</dbReference>
<dbReference type="EMBL" id="SRLO01000298">
    <property type="protein sequence ID" value="TNN62276.1"/>
    <property type="molecule type" value="Genomic_DNA"/>
</dbReference>
<dbReference type="PANTHER" id="PTHR12356:SF18">
    <property type="entry name" value="NUDC DOMAIN-CONTAINING PROTEIN 2"/>
    <property type="match status" value="1"/>
</dbReference>
<comment type="caution">
    <text evidence="2">The sequence shown here is derived from an EMBL/GenBank/DDBJ whole genome shotgun (WGS) entry which is preliminary data.</text>
</comment>
<gene>
    <name evidence="2" type="primary">Nudcd2</name>
    <name evidence="2" type="ORF">EYF80_027540</name>
</gene>
<dbReference type="InterPro" id="IPR008978">
    <property type="entry name" value="HSP20-like_chaperone"/>
</dbReference>
<name>A0A4Z2H917_9TELE</name>
<dbReference type="InterPro" id="IPR037898">
    <property type="entry name" value="NudC_fam"/>
</dbReference>
<evidence type="ECO:0000256" key="1">
    <source>
        <dbReference type="SAM" id="MobiDB-lite"/>
    </source>
</evidence>
<accession>A0A4Z2H917</accession>
<dbReference type="GO" id="GO:0051082">
    <property type="term" value="F:unfolded protein binding"/>
    <property type="evidence" value="ECO:0007669"/>
    <property type="project" value="TreeGrafter"/>
</dbReference>
<evidence type="ECO:0000313" key="3">
    <source>
        <dbReference type="Proteomes" id="UP000314294"/>
    </source>
</evidence>
<dbReference type="AlphaFoldDB" id="A0A4Z2H917"/>
<dbReference type="Gene3D" id="2.60.40.790">
    <property type="match status" value="1"/>
</dbReference>
<proteinExistence type="predicted"/>
<dbReference type="GO" id="GO:0006457">
    <property type="term" value="P:protein folding"/>
    <property type="evidence" value="ECO:0007669"/>
    <property type="project" value="TreeGrafter"/>
</dbReference>
<keyword evidence="3" id="KW-1185">Reference proteome</keyword>
<dbReference type="FunFam" id="1.20.5.740:FF:000001">
    <property type="entry name" value="nudC domain-containing protein 2"/>
    <property type="match status" value="1"/>
</dbReference>
<reference evidence="2 3" key="1">
    <citation type="submission" date="2019-03" db="EMBL/GenBank/DDBJ databases">
        <title>First draft genome of Liparis tanakae, snailfish: a comprehensive survey of snailfish specific genes.</title>
        <authorList>
            <person name="Kim W."/>
            <person name="Song I."/>
            <person name="Jeong J.-H."/>
            <person name="Kim D."/>
            <person name="Kim S."/>
            <person name="Ryu S."/>
            <person name="Song J.Y."/>
            <person name="Lee S.K."/>
        </authorList>
    </citation>
    <scope>NUCLEOTIDE SEQUENCE [LARGE SCALE GENOMIC DNA]</scope>
    <source>
        <tissue evidence="2">Muscle</tissue>
    </source>
</reference>
<evidence type="ECO:0000313" key="2">
    <source>
        <dbReference type="EMBL" id="TNN62276.1"/>
    </source>
</evidence>
<dbReference type="SUPFAM" id="SSF49764">
    <property type="entry name" value="HSP20-like chaperones"/>
    <property type="match status" value="1"/>
</dbReference>
<dbReference type="OrthoDB" id="515366at2759"/>